<evidence type="ECO:0000313" key="13">
    <source>
        <dbReference type="Proteomes" id="UP000240493"/>
    </source>
</evidence>
<dbReference type="Pfam" id="PF24598">
    <property type="entry name" value="DOP1_C"/>
    <property type="match status" value="1"/>
</dbReference>
<keyword evidence="13" id="KW-1185">Reference proteome</keyword>
<evidence type="ECO:0000313" key="12">
    <source>
        <dbReference type="EMBL" id="PTB46795.1"/>
    </source>
</evidence>
<keyword evidence="5" id="KW-0472">Membrane</keyword>
<evidence type="ECO:0000256" key="6">
    <source>
        <dbReference type="ARBA" id="ARBA00046326"/>
    </source>
</evidence>
<dbReference type="GO" id="GO:0006895">
    <property type="term" value="P:Golgi to endosome transport"/>
    <property type="evidence" value="ECO:0007669"/>
    <property type="project" value="InterPro"/>
</dbReference>
<evidence type="ECO:0000259" key="8">
    <source>
        <dbReference type="Pfam" id="PF04118"/>
    </source>
</evidence>
<accession>A0A2T3ZPR3</accession>
<evidence type="ECO:0000259" key="9">
    <source>
        <dbReference type="Pfam" id="PF24597"/>
    </source>
</evidence>
<keyword evidence="4" id="KW-0333">Golgi apparatus</keyword>
<evidence type="ECO:0000259" key="10">
    <source>
        <dbReference type="Pfam" id="PF24598"/>
    </source>
</evidence>
<dbReference type="InterPro" id="IPR056459">
    <property type="entry name" value="TPR_DOP1"/>
</dbReference>
<dbReference type="Pfam" id="PF24597">
    <property type="entry name" value="TPR_DOP1_M"/>
    <property type="match status" value="1"/>
</dbReference>
<dbReference type="SUPFAM" id="SSF48371">
    <property type="entry name" value="ARM repeat"/>
    <property type="match status" value="1"/>
</dbReference>
<feature type="region of interest" description="Disordered" evidence="7">
    <location>
        <begin position="1"/>
        <end position="35"/>
    </location>
</feature>
<feature type="domain" description="DOP1-like C-terminal" evidence="10">
    <location>
        <begin position="1376"/>
        <end position="1857"/>
    </location>
</feature>
<dbReference type="Pfam" id="PF04118">
    <property type="entry name" value="Dopey_N"/>
    <property type="match status" value="1"/>
</dbReference>
<dbReference type="InterPro" id="IPR040314">
    <property type="entry name" value="DOP1"/>
</dbReference>
<dbReference type="EMBL" id="KZ679256">
    <property type="protein sequence ID" value="PTB46795.1"/>
    <property type="molecule type" value="Genomic_DNA"/>
</dbReference>
<protein>
    <submittedName>
        <fullName evidence="12">Uncharacterized protein</fullName>
    </submittedName>
</protein>
<keyword evidence="3" id="KW-0653">Protein transport</keyword>
<keyword evidence="2" id="KW-0813">Transport</keyword>
<dbReference type="GO" id="GO:0005829">
    <property type="term" value="C:cytosol"/>
    <property type="evidence" value="ECO:0007669"/>
    <property type="project" value="GOC"/>
</dbReference>
<dbReference type="OrthoDB" id="297643at2759"/>
<dbReference type="GO" id="GO:0005768">
    <property type="term" value="C:endosome"/>
    <property type="evidence" value="ECO:0007669"/>
    <property type="project" value="TreeGrafter"/>
</dbReference>
<dbReference type="GO" id="GO:0015031">
    <property type="term" value="P:protein transport"/>
    <property type="evidence" value="ECO:0007669"/>
    <property type="project" value="UniProtKB-KW"/>
</dbReference>
<organism evidence="12 13">
    <name type="scientific">Trichoderma asperellum (strain ATCC 204424 / CBS 433.97 / NBRC 101777)</name>
    <dbReference type="NCBI Taxonomy" id="1042311"/>
    <lineage>
        <taxon>Eukaryota</taxon>
        <taxon>Fungi</taxon>
        <taxon>Dikarya</taxon>
        <taxon>Ascomycota</taxon>
        <taxon>Pezizomycotina</taxon>
        <taxon>Sordariomycetes</taxon>
        <taxon>Hypocreomycetidae</taxon>
        <taxon>Hypocreales</taxon>
        <taxon>Hypocreaceae</taxon>
        <taxon>Trichoderma</taxon>
    </lineage>
</organism>
<evidence type="ECO:0000256" key="7">
    <source>
        <dbReference type="SAM" id="MobiDB-lite"/>
    </source>
</evidence>
<evidence type="ECO:0000256" key="4">
    <source>
        <dbReference type="ARBA" id="ARBA00023034"/>
    </source>
</evidence>
<evidence type="ECO:0000256" key="2">
    <source>
        <dbReference type="ARBA" id="ARBA00022448"/>
    </source>
</evidence>
<comment type="subcellular location">
    <subcellularLocation>
        <location evidence="1">Golgi apparatus membrane</location>
        <topology evidence="1">Peripheral membrane protein</topology>
    </subcellularLocation>
</comment>
<gene>
    <name evidence="12" type="ORF">M441DRAFT_182561</name>
</gene>
<dbReference type="InterPro" id="IPR056458">
    <property type="entry name" value="TPR_DOP1_M"/>
</dbReference>
<evidence type="ECO:0000259" key="11">
    <source>
        <dbReference type="Pfam" id="PF24601"/>
    </source>
</evidence>
<dbReference type="InterPro" id="IPR056457">
    <property type="entry name" value="DOP1_C"/>
</dbReference>
<comment type="similarity">
    <text evidence="6">Belongs to the DOP1 family.</text>
</comment>
<dbReference type="InterPro" id="IPR016024">
    <property type="entry name" value="ARM-type_fold"/>
</dbReference>
<dbReference type="Pfam" id="PF24601">
    <property type="entry name" value="TPR_DOP1"/>
    <property type="match status" value="1"/>
</dbReference>
<dbReference type="GO" id="GO:0000139">
    <property type="term" value="C:Golgi membrane"/>
    <property type="evidence" value="ECO:0007669"/>
    <property type="project" value="UniProtKB-SubCell"/>
</dbReference>
<dbReference type="InterPro" id="IPR007249">
    <property type="entry name" value="DOP1_N"/>
</dbReference>
<dbReference type="PANTHER" id="PTHR14042:SF24">
    <property type="entry name" value="PROTEIN DOPEY-1 HOMOLOG"/>
    <property type="match status" value="1"/>
</dbReference>
<evidence type="ECO:0000256" key="3">
    <source>
        <dbReference type="ARBA" id="ARBA00022927"/>
    </source>
</evidence>
<dbReference type="GO" id="GO:0005802">
    <property type="term" value="C:trans-Golgi network"/>
    <property type="evidence" value="ECO:0007669"/>
    <property type="project" value="TreeGrafter"/>
</dbReference>
<feature type="domain" description="DOP1-like middle TPR" evidence="9">
    <location>
        <begin position="399"/>
        <end position="623"/>
    </location>
</feature>
<sequence length="1884" mass="207911">MALELGPGVRSGSPESSGRDSPIPRQWRNQLGGGDAPVKDKAYRRYAAGVDKALLLFETALEEWADYISFLNRLLKSLQARPPASTIIPSKITVAKRLSQCLNPSLPSGVHQKALEVYNYVFETIGKDGLSRDLPLYLPGLAPTLSFASLSVRSPYLDLLERHFTGVDSRSLRPAMKSIILALLPGLEDETSEDFDRTMRLMGSFKNAIRPADSVTLTEQHATGDDFFWQCFFLASVTSHGRRAGALAYLVRNLPVLGSDSSIVTSSEKNGQNDADQGNYSNEIVAIVTSPEPGLLVRCFASGLSDEQLLIQRGFLDLLVSHLPLNSKVLQSLVKPGDLELLLRAAVGVVTRRDMSLNRRLWAWLLGPEPAGNENEHNPDLHGGASDGQQALLSSRTNYFEQFGLQSLTKALLEMIKDTSHGGVAERTRPYRICLSLMDKLEVGGLVIPDIFLPVVESVRQFQNQGPAKGEFTEVLRSASVFFDGIEGGLIYGELVGLLDQAISSGKANSEDRSGKLSLVKFIIAHFNVHDGEMSTIHAPLACLAALAMLEDAASRKDTLRLSDSPNSSLKEQVLSIVVSLLELVPSWAFAEPTKGKTSQKKDSDPSTSLSAKDLLKRIQDFYVHGQGNPEASPIPFSQIETGELILAKAVKYIVDDAAEQDSPCSLSFHIKILLLILLKVPKTYRFDEKMLMSSLKAQLTQKRPLRFSDFSSILHLITQLHYVERISTPELSELVHPLVRHAWSYLAASEPKYHVETVRCLWQLQAAISLSRRDVEAALASIIVNQSSGDGADIGRAFGVLWSHTIQDTQSDRRGPKIPTIEAKLGQRLSGTDHYEIILTRPLFLVLDGLLDDRTQLFMTVKSWLSNMVGIDRLFLLFVMKFGEIPFLREVGKGFQAEKSLPNRLAFTEDDDIDLCLYYLRTLYHVLIHSGETSGAVLISKHLSFNDTLQVQISTGGDEDDITLQDYFVRVCMACITGDAIAPTSDDLSNRVSQLHRYALTVLHHFLTSHHAAPLFNLNLDHILIDRLSISIGKTDPYVQVLLLDVVFDALKLHDAVATELAISSIAEKRRSSADPLHATRLSISSGDMAPPPMIMPPQLLKCLQSGLSSANSQFVLDTWVSFLSRCLPFYSQSIFQILIPLVETLCKQIGATFSHLRTLFEDESYEIKSEAGTPESTLIYLLNALEQVLAKAHDQLLAEEAQALALKGPDQPQSIFGSMVSGVFQSDSPQSRSATANDRLTVHLAFQDAVRMCFSIWSWGQGDETTTQDINSSASFNYTSLRMRNRARRLLEHLFTAETLESLETVIDVWRNSTSAAEHVTVFSFLAALDAARPKHSMPALFNSIYSRTNPAALEPSRKSTMTISLQDADLVVFLVEYARSLDDDAMDEIWQDCITFLKDLLNNPFPHRQTLPSLLEFAAILGEKVDNTNFGEQRKMRRELGDLFLRLLTALFTTRPTFTDSSNSNGTSGTKVAKGELERRGTFPGVIERSDDVVAILASIVPNLPKILLEPDRVLSAAATISTNVIGPTFRSKTFPDSVSSSTLKLLHELSRLPNNQKTWKKDVSDAFNDSKFFAMNLALVQNDWLPLLRQWALTDKDRIPEIVGRISAPTTAGIVFGVGATSARLEADRKTQLNLRRIATLILASAEDAFVTDIPAIFDKVVELFGATSTSSPSSTTRAEVYMVIRALVLKVSPIHLARLWPVVNAEIHSAISSIVAPDHSTASEIYVNAAILQACKLLDLLICVAPDDFQLHEWLFVTDTIEAVYRSSTYQPVALVDEISEELGATTIAGHDDATIMAQMATNQNGPRRLPLLGAGGISDDVRFERKDELVAKVLRPFFGQLSIFAFESTYAMGALDRDACVEALLRDVFDDRSMVKAL</sequence>
<dbReference type="STRING" id="1042311.A0A2T3ZPR3"/>
<dbReference type="Proteomes" id="UP000240493">
    <property type="component" value="Unassembled WGS sequence"/>
</dbReference>
<feature type="domain" description="DOP1 N-terminal" evidence="8">
    <location>
        <begin position="40"/>
        <end position="369"/>
    </location>
</feature>
<reference evidence="12 13" key="1">
    <citation type="submission" date="2016-07" db="EMBL/GenBank/DDBJ databases">
        <title>Multiple horizontal gene transfer events from other fungi enriched the ability of initially mycotrophic Trichoderma (Ascomycota) to feed on dead plant biomass.</title>
        <authorList>
            <consortium name="DOE Joint Genome Institute"/>
            <person name="Aerts A."/>
            <person name="Atanasova L."/>
            <person name="Chenthamara K."/>
            <person name="Zhang J."/>
            <person name="Grujic M."/>
            <person name="Henrissat B."/>
            <person name="Kuo A."/>
            <person name="Salamov A."/>
            <person name="Lipzen A."/>
            <person name="Labutti K."/>
            <person name="Barry K."/>
            <person name="Miao Y."/>
            <person name="Rahimi M.J."/>
            <person name="Shen Q."/>
            <person name="Grigoriev I.V."/>
            <person name="Kubicek C.P."/>
            <person name="Druzhinina I.S."/>
        </authorList>
    </citation>
    <scope>NUCLEOTIDE SEQUENCE [LARGE SCALE GENOMIC DNA]</scope>
    <source>
        <strain evidence="12 13">CBS 433.97</strain>
    </source>
</reference>
<evidence type="ECO:0000256" key="1">
    <source>
        <dbReference type="ARBA" id="ARBA00004395"/>
    </source>
</evidence>
<feature type="domain" description="DOP1-like TPR" evidence="11">
    <location>
        <begin position="1040"/>
        <end position="1189"/>
    </location>
</feature>
<dbReference type="PANTHER" id="PTHR14042">
    <property type="entry name" value="DOPEY-RELATED"/>
    <property type="match status" value="1"/>
</dbReference>
<proteinExistence type="inferred from homology"/>
<name>A0A2T3ZPR3_TRIA4</name>
<evidence type="ECO:0000256" key="5">
    <source>
        <dbReference type="ARBA" id="ARBA00023136"/>
    </source>
</evidence>